<protein>
    <submittedName>
        <fullName evidence="2">Uncharacterized protein</fullName>
    </submittedName>
</protein>
<name>A0A839EXG3_9GAMM</name>
<keyword evidence="3" id="KW-1185">Reference proteome</keyword>
<organism evidence="2 3">
    <name type="scientific">Dokdonella fugitiva</name>
    <dbReference type="NCBI Taxonomy" id="328517"/>
    <lineage>
        <taxon>Bacteria</taxon>
        <taxon>Pseudomonadati</taxon>
        <taxon>Pseudomonadota</taxon>
        <taxon>Gammaproteobacteria</taxon>
        <taxon>Lysobacterales</taxon>
        <taxon>Rhodanobacteraceae</taxon>
        <taxon>Dokdonella</taxon>
    </lineage>
</organism>
<reference evidence="2 3" key="1">
    <citation type="submission" date="2020-07" db="EMBL/GenBank/DDBJ databases">
        <title>Genomic Encyclopedia of Type Strains, Phase IV (KMG-V): Genome sequencing to study the core and pangenomes of soil and plant-associated prokaryotes.</title>
        <authorList>
            <person name="Whitman W."/>
        </authorList>
    </citation>
    <scope>NUCLEOTIDE SEQUENCE [LARGE SCALE GENOMIC DNA]</scope>
    <source>
        <strain evidence="2 3">RH2WT43</strain>
    </source>
</reference>
<accession>A0A839EXG3</accession>
<feature type="signal peptide" evidence="1">
    <location>
        <begin position="1"/>
        <end position="32"/>
    </location>
</feature>
<keyword evidence="1" id="KW-0732">Signal</keyword>
<sequence>MKSIRSMVRCSMVRCVLGAACGVGVAAGEASAQTCGSPLTMAPDSIVETTSCSGQPFAGGGVSGPGAVLDFTLDHPSSVTFGVAANLFSPSVCVVNAGDCATSACIASGEAGAPVALDALPEGSYWVIVTASPFDAPGACGAFELMNDTQAADTILANGFD</sequence>
<dbReference type="EMBL" id="JACGXL010000006">
    <property type="protein sequence ID" value="MBA8889377.1"/>
    <property type="molecule type" value="Genomic_DNA"/>
</dbReference>
<evidence type="ECO:0000256" key="1">
    <source>
        <dbReference type="SAM" id="SignalP"/>
    </source>
</evidence>
<dbReference type="AlphaFoldDB" id="A0A839EXG3"/>
<dbReference type="Proteomes" id="UP000550401">
    <property type="component" value="Unassembled WGS sequence"/>
</dbReference>
<feature type="chain" id="PRO_5032621164" evidence="1">
    <location>
        <begin position="33"/>
        <end position="161"/>
    </location>
</feature>
<comment type="caution">
    <text evidence="2">The sequence shown here is derived from an EMBL/GenBank/DDBJ whole genome shotgun (WGS) entry which is preliminary data.</text>
</comment>
<evidence type="ECO:0000313" key="2">
    <source>
        <dbReference type="EMBL" id="MBA8889377.1"/>
    </source>
</evidence>
<dbReference type="RefSeq" id="WP_182532409.1">
    <property type="nucleotide sequence ID" value="NZ_JACGXL010000006.1"/>
</dbReference>
<evidence type="ECO:0000313" key="3">
    <source>
        <dbReference type="Proteomes" id="UP000550401"/>
    </source>
</evidence>
<proteinExistence type="predicted"/>
<gene>
    <name evidence="2" type="ORF">FHW12_003620</name>
</gene>